<protein>
    <submittedName>
        <fullName evidence="2">Phospholipase</fullName>
    </submittedName>
</protein>
<dbReference type="Gene3D" id="3.40.50.1820">
    <property type="entry name" value="alpha/beta hydrolase"/>
    <property type="match status" value="1"/>
</dbReference>
<dbReference type="AlphaFoldDB" id="A0A2T4U8Q0"/>
<dbReference type="Proteomes" id="UP000240509">
    <property type="component" value="Unassembled WGS sequence"/>
</dbReference>
<dbReference type="EMBL" id="PZJJ01000004">
    <property type="protein sequence ID" value="PTL39776.1"/>
    <property type="molecule type" value="Genomic_DNA"/>
</dbReference>
<name>A0A2T4U8Q0_9BACI</name>
<dbReference type="InterPro" id="IPR051044">
    <property type="entry name" value="MAG_DAG_Lipase"/>
</dbReference>
<evidence type="ECO:0000313" key="2">
    <source>
        <dbReference type="EMBL" id="PTL39776.1"/>
    </source>
</evidence>
<evidence type="ECO:0000313" key="3">
    <source>
        <dbReference type="Proteomes" id="UP000240509"/>
    </source>
</evidence>
<dbReference type="InterPro" id="IPR029058">
    <property type="entry name" value="AB_hydrolase_fold"/>
</dbReference>
<reference evidence="2 3" key="1">
    <citation type="submission" date="2018-03" db="EMBL/GenBank/DDBJ databases">
        <title>Alkalicoccus saliphilus sp. nov., isolated from a mineral pool.</title>
        <authorList>
            <person name="Zhao B."/>
        </authorList>
    </citation>
    <scope>NUCLEOTIDE SEQUENCE [LARGE SCALE GENOMIC DNA]</scope>
    <source>
        <strain evidence="2 3">6AG</strain>
    </source>
</reference>
<accession>A0A2T4U8Q0</accession>
<gene>
    <name evidence="2" type="ORF">C6Y45_03770</name>
</gene>
<dbReference type="InterPro" id="IPR022742">
    <property type="entry name" value="Hydrolase_4"/>
</dbReference>
<evidence type="ECO:0000259" key="1">
    <source>
        <dbReference type="Pfam" id="PF12146"/>
    </source>
</evidence>
<dbReference type="SUPFAM" id="SSF53474">
    <property type="entry name" value="alpha/beta-Hydrolases"/>
    <property type="match status" value="1"/>
</dbReference>
<keyword evidence="3" id="KW-1185">Reference proteome</keyword>
<dbReference type="Pfam" id="PF12146">
    <property type="entry name" value="Hydrolase_4"/>
    <property type="match status" value="1"/>
</dbReference>
<organism evidence="2 3">
    <name type="scientific">Alkalicoccus saliphilus</name>
    <dbReference type="NCBI Taxonomy" id="200989"/>
    <lineage>
        <taxon>Bacteria</taxon>
        <taxon>Bacillati</taxon>
        <taxon>Bacillota</taxon>
        <taxon>Bacilli</taxon>
        <taxon>Bacillales</taxon>
        <taxon>Bacillaceae</taxon>
        <taxon>Alkalicoccus</taxon>
    </lineage>
</organism>
<proteinExistence type="predicted"/>
<comment type="caution">
    <text evidence="2">The sequence shown here is derived from an EMBL/GenBank/DDBJ whole genome shotgun (WGS) entry which is preliminary data.</text>
</comment>
<feature type="domain" description="Serine aminopeptidase S33" evidence="1">
    <location>
        <begin position="10"/>
        <end position="245"/>
    </location>
</feature>
<dbReference type="RefSeq" id="WP_107583698.1">
    <property type="nucleotide sequence ID" value="NZ_PZJJ01000004.1"/>
</dbReference>
<sequence length="268" mass="30634">MWKWESEGTAEASVVIIHGAGEYHARYKWLIKQFQQMKFQVFIGDLPGQGTTSGPRGHVDSFQVYIQKVRKWLEEAKKEGLPVILVAHSMGGLIGASVMQKLQEQEMPDMIIFSSPCFGLVDKQPWTKRSAVKMLNRFAPKTMFPNGLEPGSGTRSQEMRKRDEQDDLLVKHVSARWYSELIKAIRDAHEKAPEFPDIPCCVMQGGEDRIVDKAAVRRWFDALQINDKVFKEWPGLYHEVFNEPEREDVFTHIAGFITIRLLLSGQSA</sequence>
<dbReference type="PANTHER" id="PTHR11614">
    <property type="entry name" value="PHOSPHOLIPASE-RELATED"/>
    <property type="match status" value="1"/>
</dbReference>
<dbReference type="OrthoDB" id="9806902at2"/>